<keyword evidence="2" id="KW-0560">Oxidoreductase</keyword>
<dbReference type="PANTHER" id="PTHR43656:SF2">
    <property type="entry name" value="BINDING OXIDOREDUCTASE, PUTATIVE (AFU_ORTHOLOGUE AFUA_2G08260)-RELATED"/>
    <property type="match status" value="1"/>
</dbReference>
<proteinExistence type="predicted"/>
<dbReference type="PANTHER" id="PTHR43656">
    <property type="entry name" value="BINDING OXIDOREDUCTASE, PUTATIVE (AFU_ORTHOLOGUE AFUA_2G08260)-RELATED"/>
    <property type="match status" value="1"/>
</dbReference>
<evidence type="ECO:0000256" key="2">
    <source>
        <dbReference type="ARBA" id="ARBA00023002"/>
    </source>
</evidence>
<evidence type="ECO:0000313" key="4">
    <source>
        <dbReference type="EMBL" id="MEL4456853.1"/>
    </source>
</evidence>
<dbReference type="InterPro" id="IPR051799">
    <property type="entry name" value="NADH_flavin_oxidoreductase"/>
</dbReference>
<accession>A0ABU9L425</accession>
<dbReference type="RefSeq" id="WP_342161018.1">
    <property type="nucleotide sequence ID" value="NZ_JBCDNA010000003.1"/>
</dbReference>
<reference evidence="4 5" key="1">
    <citation type="submission" date="2024-04" db="EMBL/GenBank/DDBJ databases">
        <title>whole genome sequencing of Lutimonas vermicola strain IMCC1616.</title>
        <authorList>
            <person name="Bae S.S."/>
        </authorList>
    </citation>
    <scope>NUCLEOTIDE SEQUENCE [LARGE SCALE GENOMIC DNA]</scope>
    <source>
        <strain evidence="4 5">IMCC1616</strain>
    </source>
</reference>
<protein>
    <submittedName>
        <fullName evidence="4">NADH:flavin oxidoreductase</fullName>
    </submittedName>
</protein>
<gene>
    <name evidence="4" type="ORF">AABB81_13165</name>
</gene>
<evidence type="ECO:0000313" key="5">
    <source>
        <dbReference type="Proteomes" id="UP001474120"/>
    </source>
</evidence>
<dbReference type="Pfam" id="PF00724">
    <property type="entry name" value="Oxidored_FMN"/>
    <property type="match status" value="1"/>
</dbReference>
<dbReference type="CDD" id="cd02803">
    <property type="entry name" value="OYE_like_FMN_family"/>
    <property type="match status" value="1"/>
</dbReference>
<evidence type="ECO:0000256" key="1">
    <source>
        <dbReference type="ARBA" id="ARBA00022630"/>
    </source>
</evidence>
<comment type="caution">
    <text evidence="4">The sequence shown here is derived from an EMBL/GenBank/DDBJ whole genome shotgun (WGS) entry which is preliminary data.</text>
</comment>
<feature type="domain" description="NADH:flavin oxidoreductase/NADH oxidase N-terminal" evidence="3">
    <location>
        <begin position="26"/>
        <end position="258"/>
    </location>
</feature>
<dbReference type="Gene3D" id="3.20.20.70">
    <property type="entry name" value="Aldolase class I"/>
    <property type="match status" value="1"/>
</dbReference>
<keyword evidence="5" id="KW-1185">Reference proteome</keyword>
<dbReference type="InterPro" id="IPR013785">
    <property type="entry name" value="Aldolase_TIM"/>
</dbReference>
<dbReference type="EMBL" id="JBCDNA010000003">
    <property type="protein sequence ID" value="MEL4456853.1"/>
    <property type="molecule type" value="Genomic_DNA"/>
</dbReference>
<organism evidence="4 5">
    <name type="scientific">Lutimonas vermicola</name>
    <dbReference type="NCBI Taxonomy" id="414288"/>
    <lineage>
        <taxon>Bacteria</taxon>
        <taxon>Pseudomonadati</taxon>
        <taxon>Bacteroidota</taxon>
        <taxon>Flavobacteriia</taxon>
        <taxon>Flavobacteriales</taxon>
        <taxon>Flavobacteriaceae</taxon>
        <taxon>Lutimonas</taxon>
    </lineage>
</organism>
<name>A0ABU9L425_9FLAO</name>
<evidence type="ECO:0000259" key="3">
    <source>
        <dbReference type="Pfam" id="PF00724"/>
    </source>
</evidence>
<dbReference type="InterPro" id="IPR001155">
    <property type="entry name" value="OxRdtase_FMN_N"/>
</dbReference>
<dbReference type="SUPFAM" id="SSF51395">
    <property type="entry name" value="FMN-linked oxidoreductases"/>
    <property type="match status" value="1"/>
</dbReference>
<sequence length="403" mass="44585">MSKKTSINNTIERAFTNKRLGTSSLKLNNCFIKSATYEGMYDNDGVPNQKLITHHVELAKNGVGLTTVSYGAVSKEGKTFANQMHINAESLKALKKLTEKVHDQGGKVSMQLTHCGYFSKNKKVKKLLAPSNLFNAYGFFSGLGFAKAMSQNDLEKVKEDFVRSALSLKSIGFDALEIHMGHGYLLSQFLSPLTNKRTDKYGGSINNRLRFPLELVQNVIDAVGPEFPVLIKLNLDDGLKGGFSIEDCAHVSKQLEAIGCAALVLSGGFTSKSPFYLMRGEVPLKGMIDNASSWAEKITMMVFGPLIIKKYPFHPNFFLEKALMIRQAVKMDLVYLGGVDSREGIAQILNSGFNFIAMARPLIHDPEFLKKIKDGSIDKSLCNRCNECIVEMDRKGIKCTLSQ</sequence>
<keyword evidence="1" id="KW-0285">Flavoprotein</keyword>
<dbReference type="Proteomes" id="UP001474120">
    <property type="component" value="Unassembled WGS sequence"/>
</dbReference>